<dbReference type="RefSeq" id="XP_024733406.1">
    <property type="nucleotide sequence ID" value="XM_024886420.1"/>
</dbReference>
<sequence>MPAQAKPSRASQRYSAGTQFDVPMSVFNADLLALDRRSGSRSSKGANQQSPNSTHTYARPIGTELVCKKHPSCSGLPPTWNHIHDRFITYLATHAPLDRNGNVPRQEENRERWKSEDISRLAMERFPEIGRYYQIKVSMIEKRLALLDQAENDYFKMPYGAYASEEWGRGI</sequence>
<evidence type="ECO:0000313" key="2">
    <source>
        <dbReference type="EMBL" id="PMD56502.1"/>
    </source>
</evidence>
<evidence type="ECO:0000313" key="3">
    <source>
        <dbReference type="Proteomes" id="UP000235371"/>
    </source>
</evidence>
<dbReference type="OrthoDB" id="5383839at2759"/>
<name>A0A2J6T0H1_9HELO</name>
<dbReference type="GeneID" id="36594497"/>
<dbReference type="EMBL" id="KZ613848">
    <property type="protein sequence ID" value="PMD56502.1"/>
    <property type="molecule type" value="Genomic_DNA"/>
</dbReference>
<feature type="compositionally biased region" description="Polar residues" evidence="1">
    <location>
        <begin position="40"/>
        <end position="56"/>
    </location>
</feature>
<accession>A0A2J6T0H1</accession>
<feature type="region of interest" description="Disordered" evidence="1">
    <location>
        <begin position="37"/>
        <end position="58"/>
    </location>
</feature>
<dbReference type="Proteomes" id="UP000235371">
    <property type="component" value="Unassembled WGS sequence"/>
</dbReference>
<gene>
    <name evidence="2" type="ORF">K444DRAFT_66001</name>
</gene>
<dbReference type="InParanoid" id="A0A2J6T0H1"/>
<proteinExistence type="predicted"/>
<keyword evidence="3" id="KW-1185">Reference proteome</keyword>
<organism evidence="2 3">
    <name type="scientific">Hyaloscypha bicolor E</name>
    <dbReference type="NCBI Taxonomy" id="1095630"/>
    <lineage>
        <taxon>Eukaryota</taxon>
        <taxon>Fungi</taxon>
        <taxon>Dikarya</taxon>
        <taxon>Ascomycota</taxon>
        <taxon>Pezizomycotina</taxon>
        <taxon>Leotiomycetes</taxon>
        <taxon>Helotiales</taxon>
        <taxon>Hyaloscyphaceae</taxon>
        <taxon>Hyaloscypha</taxon>
        <taxon>Hyaloscypha bicolor</taxon>
    </lineage>
</organism>
<protein>
    <submittedName>
        <fullName evidence="2">Uncharacterized protein</fullName>
    </submittedName>
</protein>
<reference evidence="2 3" key="1">
    <citation type="submission" date="2016-04" db="EMBL/GenBank/DDBJ databases">
        <title>A degradative enzymes factory behind the ericoid mycorrhizal symbiosis.</title>
        <authorList>
            <consortium name="DOE Joint Genome Institute"/>
            <person name="Martino E."/>
            <person name="Morin E."/>
            <person name="Grelet G."/>
            <person name="Kuo A."/>
            <person name="Kohler A."/>
            <person name="Daghino S."/>
            <person name="Barry K."/>
            <person name="Choi C."/>
            <person name="Cichocki N."/>
            <person name="Clum A."/>
            <person name="Copeland A."/>
            <person name="Hainaut M."/>
            <person name="Haridas S."/>
            <person name="Labutti K."/>
            <person name="Lindquist E."/>
            <person name="Lipzen A."/>
            <person name="Khouja H.-R."/>
            <person name="Murat C."/>
            <person name="Ohm R."/>
            <person name="Olson A."/>
            <person name="Spatafora J."/>
            <person name="Veneault-Fourrey C."/>
            <person name="Henrissat B."/>
            <person name="Grigoriev I."/>
            <person name="Martin F."/>
            <person name="Perotto S."/>
        </authorList>
    </citation>
    <scope>NUCLEOTIDE SEQUENCE [LARGE SCALE GENOMIC DNA]</scope>
    <source>
        <strain evidence="2 3">E</strain>
    </source>
</reference>
<evidence type="ECO:0000256" key="1">
    <source>
        <dbReference type="SAM" id="MobiDB-lite"/>
    </source>
</evidence>
<dbReference type="AlphaFoldDB" id="A0A2J6T0H1"/>